<evidence type="ECO:0000256" key="1">
    <source>
        <dbReference type="SAM" id="MobiDB-lite"/>
    </source>
</evidence>
<organism evidence="2 3">
    <name type="scientific">Triangularia verruculosa</name>
    <dbReference type="NCBI Taxonomy" id="2587418"/>
    <lineage>
        <taxon>Eukaryota</taxon>
        <taxon>Fungi</taxon>
        <taxon>Dikarya</taxon>
        <taxon>Ascomycota</taxon>
        <taxon>Pezizomycotina</taxon>
        <taxon>Sordariomycetes</taxon>
        <taxon>Sordariomycetidae</taxon>
        <taxon>Sordariales</taxon>
        <taxon>Podosporaceae</taxon>
        <taxon>Triangularia</taxon>
    </lineage>
</organism>
<dbReference type="AlphaFoldDB" id="A0AAN6XC70"/>
<accession>A0AAN6XC70</accession>
<evidence type="ECO:0008006" key="4">
    <source>
        <dbReference type="Google" id="ProtNLM"/>
    </source>
</evidence>
<evidence type="ECO:0000313" key="3">
    <source>
        <dbReference type="Proteomes" id="UP001303160"/>
    </source>
</evidence>
<gene>
    <name evidence="2" type="ORF">QBC40DRAFT_257746</name>
</gene>
<proteinExistence type="predicted"/>
<comment type="caution">
    <text evidence="2">The sequence shown here is derived from an EMBL/GenBank/DDBJ whole genome shotgun (WGS) entry which is preliminary data.</text>
</comment>
<reference evidence="2" key="1">
    <citation type="journal article" date="2023" name="Mol. Phylogenet. Evol.">
        <title>Genome-scale phylogeny and comparative genomics of the fungal order Sordariales.</title>
        <authorList>
            <person name="Hensen N."/>
            <person name="Bonometti L."/>
            <person name="Westerberg I."/>
            <person name="Brannstrom I.O."/>
            <person name="Guillou S."/>
            <person name="Cros-Aarteil S."/>
            <person name="Calhoun S."/>
            <person name="Haridas S."/>
            <person name="Kuo A."/>
            <person name="Mondo S."/>
            <person name="Pangilinan J."/>
            <person name="Riley R."/>
            <person name="LaButti K."/>
            <person name="Andreopoulos B."/>
            <person name="Lipzen A."/>
            <person name="Chen C."/>
            <person name="Yan M."/>
            <person name="Daum C."/>
            <person name="Ng V."/>
            <person name="Clum A."/>
            <person name="Steindorff A."/>
            <person name="Ohm R.A."/>
            <person name="Martin F."/>
            <person name="Silar P."/>
            <person name="Natvig D.O."/>
            <person name="Lalanne C."/>
            <person name="Gautier V."/>
            <person name="Ament-Velasquez S.L."/>
            <person name="Kruys A."/>
            <person name="Hutchinson M.I."/>
            <person name="Powell A.J."/>
            <person name="Barry K."/>
            <person name="Miller A.N."/>
            <person name="Grigoriev I.V."/>
            <person name="Debuchy R."/>
            <person name="Gladieux P."/>
            <person name="Hiltunen Thoren M."/>
            <person name="Johannesson H."/>
        </authorList>
    </citation>
    <scope>NUCLEOTIDE SEQUENCE</scope>
    <source>
        <strain evidence="2">CBS 315.58</strain>
    </source>
</reference>
<feature type="region of interest" description="Disordered" evidence="1">
    <location>
        <begin position="14"/>
        <end position="43"/>
    </location>
</feature>
<reference evidence="2" key="2">
    <citation type="submission" date="2023-05" db="EMBL/GenBank/DDBJ databases">
        <authorList>
            <consortium name="Lawrence Berkeley National Laboratory"/>
            <person name="Steindorff A."/>
            <person name="Hensen N."/>
            <person name="Bonometti L."/>
            <person name="Westerberg I."/>
            <person name="Brannstrom I.O."/>
            <person name="Guillou S."/>
            <person name="Cros-Aarteil S."/>
            <person name="Calhoun S."/>
            <person name="Haridas S."/>
            <person name="Kuo A."/>
            <person name="Mondo S."/>
            <person name="Pangilinan J."/>
            <person name="Riley R."/>
            <person name="Labutti K."/>
            <person name="Andreopoulos B."/>
            <person name="Lipzen A."/>
            <person name="Chen C."/>
            <person name="Yanf M."/>
            <person name="Daum C."/>
            <person name="Ng V."/>
            <person name="Clum A."/>
            <person name="Ohm R."/>
            <person name="Martin F."/>
            <person name="Silar P."/>
            <person name="Natvig D."/>
            <person name="Lalanne C."/>
            <person name="Gautier V."/>
            <person name="Ament-Velasquez S.L."/>
            <person name="Kruys A."/>
            <person name="Hutchinson M.I."/>
            <person name="Powell A.J."/>
            <person name="Barry K."/>
            <person name="Miller A.N."/>
            <person name="Grigoriev I.V."/>
            <person name="Debuchy R."/>
            <person name="Gladieux P."/>
            <person name="Thoren M.H."/>
            <person name="Johannesson H."/>
        </authorList>
    </citation>
    <scope>NUCLEOTIDE SEQUENCE</scope>
    <source>
        <strain evidence="2">CBS 315.58</strain>
    </source>
</reference>
<keyword evidence="3" id="KW-1185">Reference proteome</keyword>
<dbReference type="GO" id="GO:0019171">
    <property type="term" value="F:(3R)-hydroxyacyl-[acyl-carrier-protein] dehydratase activity"/>
    <property type="evidence" value="ECO:0007669"/>
    <property type="project" value="TreeGrafter"/>
</dbReference>
<dbReference type="Gene3D" id="3.10.129.10">
    <property type="entry name" value="Hotdog Thioesterase"/>
    <property type="match status" value="1"/>
</dbReference>
<feature type="compositionally biased region" description="Pro residues" evidence="1">
    <location>
        <begin position="34"/>
        <end position="43"/>
    </location>
</feature>
<dbReference type="InterPro" id="IPR029069">
    <property type="entry name" value="HotDog_dom_sf"/>
</dbReference>
<evidence type="ECO:0000313" key="2">
    <source>
        <dbReference type="EMBL" id="KAK4196715.1"/>
    </source>
</evidence>
<sequence length="390" mass="44090">MSVFRPLTRLRLRPPRHLHLTTHHHKPYSTSSPSSPPPPPPPPLNIETYLCSAYIKFNSQLPKLLPAILKPDKTDQLTVALTSTNPSLCQSHDEYEENDPLPQGYHMVYFEPPSSSYEAMGDGTDPYHFPGKPFERRMWTGGSVTFTPAYRSHMLLSEKTKAECIETVNPKATKFKGGDMVFVEINRDYYVASPQEETKTKVLSETRNLVFLRPLEKVSSPEAKGESTEPPTAALSDLTIKETAVLPPRKKLTLRRKPLFTYPLVPTQELLSLFSSLTYNNHLIHLSTRYVRKEEGHKDTLVHGPLTLVLLLEGLTSHLYRTGQKGKWVRELSYRNLAPLYRGDELRICGARAVKRKGVEQKDGEEGWVVWIEDFEGGLAVKGTAVVMSK</sequence>
<dbReference type="GO" id="GO:0005739">
    <property type="term" value="C:mitochondrion"/>
    <property type="evidence" value="ECO:0007669"/>
    <property type="project" value="TreeGrafter"/>
</dbReference>
<dbReference type="PANTHER" id="PTHR28152:SF1">
    <property type="entry name" value="HYDROXYACYL-THIOESTER DEHYDRATASE TYPE 2, MITOCHONDRIAL"/>
    <property type="match status" value="1"/>
</dbReference>
<name>A0AAN6XC70_9PEZI</name>
<dbReference type="PANTHER" id="PTHR28152">
    <property type="entry name" value="HYDROXYACYL-THIOESTER DEHYDRATASE TYPE 2, MITOCHONDRIAL"/>
    <property type="match status" value="1"/>
</dbReference>
<protein>
    <recommendedName>
        <fullName evidence="4">MaoC-like domain-containing protein</fullName>
    </recommendedName>
</protein>
<dbReference type="EMBL" id="MU863978">
    <property type="protein sequence ID" value="KAK4196715.1"/>
    <property type="molecule type" value="Genomic_DNA"/>
</dbReference>
<dbReference type="Proteomes" id="UP001303160">
    <property type="component" value="Unassembled WGS sequence"/>
</dbReference>
<dbReference type="InterPro" id="IPR052741">
    <property type="entry name" value="Mitochondrial_HTD2"/>
</dbReference>
<dbReference type="SUPFAM" id="SSF54637">
    <property type="entry name" value="Thioesterase/thiol ester dehydrase-isomerase"/>
    <property type="match status" value="1"/>
</dbReference>
<feature type="compositionally biased region" description="Basic residues" evidence="1">
    <location>
        <begin position="14"/>
        <end position="27"/>
    </location>
</feature>